<keyword evidence="1" id="KW-1133">Transmembrane helix</keyword>
<dbReference type="STRING" id="402881.Plav_2902"/>
<sequence>MSGEIATLMLNAGFVLAAMLVVWVLSVILRDAGIVDIFWGLGFVIIALATWSLNPGYSTRAALIAGLTALWGLRLAGHLYLRWRREASEDRRYAAMRAKRGPSFWWKSLYIVFGLQAAIMFAVSLPVQFGIMAETPGRLTLADVLGTVLVLTGLAFEAIGDAQLTAFKADPANRGKVMDRGLWAWTRHPNYFGDAVVWWGLFIIAASSPALWWTAIGPALMTWFLVNVSGKALLERGLRKSRPGYDDYVWRTSGFIPLPPRRRD</sequence>
<dbReference type="Proteomes" id="UP000006377">
    <property type="component" value="Chromosome"/>
</dbReference>
<evidence type="ECO:0000313" key="2">
    <source>
        <dbReference type="EMBL" id="ABS64509.1"/>
    </source>
</evidence>
<dbReference type="Pfam" id="PF06966">
    <property type="entry name" value="DUF1295"/>
    <property type="match status" value="1"/>
</dbReference>
<protein>
    <submittedName>
        <fullName evidence="2">Uncharacterized protein</fullName>
    </submittedName>
</protein>
<dbReference type="PANTHER" id="PTHR32251">
    <property type="entry name" value="3-OXO-5-ALPHA-STEROID 4-DEHYDROGENASE"/>
    <property type="match status" value="1"/>
</dbReference>
<evidence type="ECO:0000313" key="3">
    <source>
        <dbReference type="Proteomes" id="UP000006377"/>
    </source>
</evidence>
<keyword evidence="1" id="KW-0812">Transmembrane</keyword>
<dbReference type="eggNOG" id="COG3752">
    <property type="taxonomic scope" value="Bacteria"/>
</dbReference>
<dbReference type="PANTHER" id="PTHR32251:SF17">
    <property type="entry name" value="STEROID 5-ALPHA REDUCTASE C-TERMINAL DOMAIN-CONTAINING PROTEIN"/>
    <property type="match status" value="1"/>
</dbReference>
<name>A7HX76_PARL1</name>
<feature type="transmembrane region" description="Helical" evidence="1">
    <location>
        <begin position="188"/>
        <end position="206"/>
    </location>
</feature>
<keyword evidence="1" id="KW-0472">Membrane</keyword>
<organism evidence="2 3">
    <name type="scientific">Parvibaculum lavamentivorans (strain DS-1 / DSM 13023 / NCIMB 13966)</name>
    <dbReference type="NCBI Taxonomy" id="402881"/>
    <lineage>
        <taxon>Bacteria</taxon>
        <taxon>Pseudomonadati</taxon>
        <taxon>Pseudomonadota</taxon>
        <taxon>Alphaproteobacteria</taxon>
        <taxon>Hyphomicrobiales</taxon>
        <taxon>Parvibaculaceae</taxon>
        <taxon>Parvibaculum</taxon>
    </lineage>
</organism>
<feature type="transmembrane region" description="Helical" evidence="1">
    <location>
        <begin position="144"/>
        <end position="167"/>
    </location>
</feature>
<dbReference type="AlphaFoldDB" id="A7HX76"/>
<dbReference type="KEGG" id="pla:Plav_2902"/>
<accession>A7HX76</accession>
<feature type="transmembrane region" description="Helical" evidence="1">
    <location>
        <begin position="60"/>
        <end position="83"/>
    </location>
</feature>
<dbReference type="GO" id="GO:0016020">
    <property type="term" value="C:membrane"/>
    <property type="evidence" value="ECO:0007669"/>
    <property type="project" value="TreeGrafter"/>
</dbReference>
<evidence type="ECO:0000256" key="1">
    <source>
        <dbReference type="SAM" id="Phobius"/>
    </source>
</evidence>
<feature type="transmembrane region" description="Helical" evidence="1">
    <location>
        <begin position="104"/>
        <end position="124"/>
    </location>
</feature>
<dbReference type="InterPro" id="IPR010721">
    <property type="entry name" value="UstE-like"/>
</dbReference>
<dbReference type="PROSITE" id="PS50244">
    <property type="entry name" value="S5A_REDUCTASE"/>
    <property type="match status" value="1"/>
</dbReference>
<feature type="transmembrane region" description="Helical" evidence="1">
    <location>
        <begin position="37"/>
        <end position="54"/>
    </location>
</feature>
<keyword evidence="3" id="KW-1185">Reference proteome</keyword>
<reference evidence="2 3" key="1">
    <citation type="journal article" date="2011" name="Stand. Genomic Sci.">
        <title>Complete genome sequence of Parvibaculum lavamentivorans type strain (DS-1(T)).</title>
        <authorList>
            <person name="Schleheck D."/>
            <person name="Weiss M."/>
            <person name="Pitluck S."/>
            <person name="Bruce D."/>
            <person name="Land M.L."/>
            <person name="Han S."/>
            <person name="Saunders E."/>
            <person name="Tapia R."/>
            <person name="Detter C."/>
            <person name="Brettin T."/>
            <person name="Han J."/>
            <person name="Woyke T."/>
            <person name="Goodwin L."/>
            <person name="Pennacchio L."/>
            <person name="Nolan M."/>
            <person name="Cook A.M."/>
            <person name="Kjelleberg S."/>
            <person name="Thomas T."/>
        </authorList>
    </citation>
    <scope>NUCLEOTIDE SEQUENCE [LARGE SCALE GENOMIC DNA]</scope>
    <source>
        <strain evidence="3">DS-1 / DSM 13023 / NCIMB 13966</strain>
    </source>
</reference>
<dbReference type="EMBL" id="CP000774">
    <property type="protein sequence ID" value="ABS64509.1"/>
    <property type="molecule type" value="Genomic_DNA"/>
</dbReference>
<dbReference type="HOGENOM" id="CLU_043418_3_1_5"/>
<feature type="transmembrane region" description="Helical" evidence="1">
    <location>
        <begin position="6"/>
        <end position="25"/>
    </location>
</feature>
<dbReference type="Gene3D" id="1.20.120.1630">
    <property type="match status" value="1"/>
</dbReference>
<gene>
    <name evidence="2" type="ordered locus">Plav_2902</name>
</gene>
<proteinExistence type="predicted"/>
<dbReference type="RefSeq" id="WP_012111825.1">
    <property type="nucleotide sequence ID" value="NC_009719.1"/>
</dbReference>